<dbReference type="InterPro" id="IPR049227">
    <property type="entry name" value="DUF6824"/>
</dbReference>
<reference evidence="2" key="1">
    <citation type="submission" date="2023-08" db="EMBL/GenBank/DDBJ databases">
        <authorList>
            <person name="Audoor S."/>
            <person name="Bilcke G."/>
        </authorList>
    </citation>
    <scope>NUCLEOTIDE SEQUENCE</scope>
</reference>
<organism evidence="2 3">
    <name type="scientific">Cylindrotheca closterium</name>
    <dbReference type="NCBI Taxonomy" id="2856"/>
    <lineage>
        <taxon>Eukaryota</taxon>
        <taxon>Sar</taxon>
        <taxon>Stramenopiles</taxon>
        <taxon>Ochrophyta</taxon>
        <taxon>Bacillariophyta</taxon>
        <taxon>Bacillariophyceae</taxon>
        <taxon>Bacillariophycidae</taxon>
        <taxon>Bacillariales</taxon>
        <taxon>Bacillariaceae</taxon>
        <taxon>Cylindrotheca</taxon>
    </lineage>
</organism>
<protein>
    <recommendedName>
        <fullName evidence="1">DUF6824 domain-containing protein</fullName>
    </recommendedName>
</protein>
<dbReference type="Proteomes" id="UP001295423">
    <property type="component" value="Unassembled WGS sequence"/>
</dbReference>
<sequence length="214" mass="24329">MTSNTAATKPVKYEKYENRYLPQDFIPGETDVVCARGKSYWEHPGNKMYRTLIAGATEKYSSTTNKLEKTMIVSEIVNAVHKRQGMFVKKEKKGGPWVEVDEVFAREKIGQSLRDGLHDKYRSATKAKKQRKEKINERFNGDIDRVIHGNASVSRRIEDLTKEVRKNGALASDYSIVTLFSRANSDILETIKKDSSMLHQFEDATGASKEEQSC</sequence>
<feature type="domain" description="DUF6824" evidence="1">
    <location>
        <begin position="31"/>
        <end position="115"/>
    </location>
</feature>
<evidence type="ECO:0000259" key="1">
    <source>
        <dbReference type="Pfam" id="PF20710"/>
    </source>
</evidence>
<proteinExistence type="predicted"/>
<dbReference type="EMBL" id="CAKOGP040001803">
    <property type="protein sequence ID" value="CAJ1952304.1"/>
    <property type="molecule type" value="Genomic_DNA"/>
</dbReference>
<dbReference type="AlphaFoldDB" id="A0AAD2FT40"/>
<dbReference type="Pfam" id="PF20710">
    <property type="entry name" value="DUF6824"/>
    <property type="match status" value="1"/>
</dbReference>
<comment type="caution">
    <text evidence="2">The sequence shown here is derived from an EMBL/GenBank/DDBJ whole genome shotgun (WGS) entry which is preliminary data.</text>
</comment>
<keyword evidence="3" id="KW-1185">Reference proteome</keyword>
<name>A0AAD2FT40_9STRA</name>
<evidence type="ECO:0000313" key="3">
    <source>
        <dbReference type="Proteomes" id="UP001295423"/>
    </source>
</evidence>
<accession>A0AAD2FT40</accession>
<evidence type="ECO:0000313" key="2">
    <source>
        <dbReference type="EMBL" id="CAJ1952304.1"/>
    </source>
</evidence>
<gene>
    <name evidence="2" type="ORF">CYCCA115_LOCUS13485</name>
</gene>